<keyword evidence="1" id="KW-0227">DNA damage</keyword>
<keyword evidence="1" id="KW-0067">ATP-binding</keyword>
<keyword evidence="1" id="KW-0234">DNA repair</keyword>
<dbReference type="Proteomes" id="UP001371456">
    <property type="component" value="Unassembled WGS sequence"/>
</dbReference>
<keyword evidence="4" id="KW-1185">Reference proteome</keyword>
<proteinExistence type="inferred from homology"/>
<dbReference type="AlphaFoldDB" id="A0AAN8T7Q9"/>
<evidence type="ECO:0000259" key="2">
    <source>
        <dbReference type="Pfam" id="PF05970"/>
    </source>
</evidence>
<evidence type="ECO:0000256" key="1">
    <source>
        <dbReference type="RuleBase" id="RU363044"/>
    </source>
</evidence>
<feature type="domain" description="DNA helicase Pif1-like DEAD-box helicase" evidence="2">
    <location>
        <begin position="22"/>
        <end position="84"/>
    </location>
</feature>
<comment type="cofactor">
    <cofactor evidence="1">
        <name>Mg(2+)</name>
        <dbReference type="ChEBI" id="CHEBI:18420"/>
    </cofactor>
</comment>
<dbReference type="EMBL" id="JBANQN010000008">
    <property type="protein sequence ID" value="KAK6782145.1"/>
    <property type="molecule type" value="Genomic_DNA"/>
</dbReference>
<dbReference type="EC" id="5.6.2.3" evidence="1"/>
<protein>
    <recommendedName>
        <fullName evidence="1">ATP-dependent DNA helicase</fullName>
        <ecNumber evidence="1">5.6.2.3</ecNumber>
    </recommendedName>
</protein>
<comment type="catalytic activity">
    <reaction evidence="1">
        <text>ATP + H2O = ADP + phosphate + H(+)</text>
        <dbReference type="Rhea" id="RHEA:13065"/>
        <dbReference type="ChEBI" id="CHEBI:15377"/>
        <dbReference type="ChEBI" id="CHEBI:15378"/>
        <dbReference type="ChEBI" id="CHEBI:30616"/>
        <dbReference type="ChEBI" id="CHEBI:43474"/>
        <dbReference type="ChEBI" id="CHEBI:456216"/>
        <dbReference type="EC" id="5.6.2.3"/>
    </reaction>
</comment>
<dbReference type="InterPro" id="IPR010285">
    <property type="entry name" value="DNA_helicase_pif1-like_DEAD"/>
</dbReference>
<reference evidence="3 4" key="1">
    <citation type="submission" date="2024-02" db="EMBL/GenBank/DDBJ databases">
        <title>de novo genome assembly of Solanum bulbocastanum strain 11H21.</title>
        <authorList>
            <person name="Hosaka A.J."/>
        </authorList>
    </citation>
    <scope>NUCLEOTIDE SEQUENCE [LARGE SCALE GENOMIC DNA]</scope>
    <source>
        <tissue evidence="3">Young leaves</tissue>
    </source>
</reference>
<dbReference type="GO" id="GO:0043139">
    <property type="term" value="F:5'-3' DNA helicase activity"/>
    <property type="evidence" value="ECO:0007669"/>
    <property type="project" value="UniProtKB-EC"/>
</dbReference>
<dbReference type="GO" id="GO:0006281">
    <property type="term" value="P:DNA repair"/>
    <property type="evidence" value="ECO:0007669"/>
    <property type="project" value="UniProtKB-KW"/>
</dbReference>
<dbReference type="Pfam" id="PF05970">
    <property type="entry name" value="PIF1"/>
    <property type="match status" value="1"/>
</dbReference>
<keyword evidence="1" id="KW-0378">Hydrolase</keyword>
<gene>
    <name evidence="3" type="ORF">RDI58_019941</name>
</gene>
<dbReference type="GO" id="GO:0006310">
    <property type="term" value="P:DNA recombination"/>
    <property type="evidence" value="ECO:0007669"/>
    <property type="project" value="UniProtKB-KW"/>
</dbReference>
<dbReference type="GO" id="GO:0005524">
    <property type="term" value="F:ATP binding"/>
    <property type="evidence" value="ECO:0007669"/>
    <property type="project" value="UniProtKB-KW"/>
</dbReference>
<comment type="caution">
    <text evidence="3">The sequence shown here is derived from an EMBL/GenBank/DDBJ whole genome shotgun (WGS) entry which is preliminary data.</text>
</comment>
<keyword evidence="1" id="KW-0347">Helicase</keyword>
<evidence type="ECO:0000313" key="4">
    <source>
        <dbReference type="Proteomes" id="UP001371456"/>
    </source>
</evidence>
<comment type="similarity">
    <text evidence="1">Belongs to the helicase family.</text>
</comment>
<dbReference type="GO" id="GO:0016787">
    <property type="term" value="F:hydrolase activity"/>
    <property type="evidence" value="ECO:0007669"/>
    <property type="project" value="UniProtKB-KW"/>
</dbReference>
<sequence length="100" mass="11300">MGGTTVLYSLVEQLTTTSSNLLLKDLMNTNVVLGGKVVVLGGDFRQNSSSCTIWKEGRLYCQSLLYSIWTELEKMQFSENMRAKIDPTFCDYGLEMDKSR</sequence>
<accession>A0AAN8T7Q9</accession>
<keyword evidence="1" id="KW-0547">Nucleotide-binding</keyword>
<name>A0AAN8T7Q9_SOLBU</name>
<keyword evidence="1" id="KW-0233">DNA recombination</keyword>
<evidence type="ECO:0000313" key="3">
    <source>
        <dbReference type="EMBL" id="KAK6782145.1"/>
    </source>
</evidence>
<dbReference type="GO" id="GO:0000723">
    <property type="term" value="P:telomere maintenance"/>
    <property type="evidence" value="ECO:0007669"/>
    <property type="project" value="InterPro"/>
</dbReference>
<organism evidence="3 4">
    <name type="scientific">Solanum bulbocastanum</name>
    <name type="common">Wild potato</name>
    <dbReference type="NCBI Taxonomy" id="147425"/>
    <lineage>
        <taxon>Eukaryota</taxon>
        <taxon>Viridiplantae</taxon>
        <taxon>Streptophyta</taxon>
        <taxon>Embryophyta</taxon>
        <taxon>Tracheophyta</taxon>
        <taxon>Spermatophyta</taxon>
        <taxon>Magnoliopsida</taxon>
        <taxon>eudicotyledons</taxon>
        <taxon>Gunneridae</taxon>
        <taxon>Pentapetalae</taxon>
        <taxon>asterids</taxon>
        <taxon>lamiids</taxon>
        <taxon>Solanales</taxon>
        <taxon>Solanaceae</taxon>
        <taxon>Solanoideae</taxon>
        <taxon>Solaneae</taxon>
        <taxon>Solanum</taxon>
    </lineage>
</organism>